<keyword evidence="10" id="KW-1185">Reference proteome</keyword>
<dbReference type="InterPro" id="IPR051292">
    <property type="entry name" value="Xyl/GlcA_transferase"/>
</dbReference>
<evidence type="ECO:0000256" key="8">
    <source>
        <dbReference type="SAM" id="Phobius"/>
    </source>
</evidence>
<gene>
    <name evidence="9" type="ORF">HYH02_009530</name>
</gene>
<keyword evidence="6" id="KW-0325">Glycoprotein</keyword>
<accession>A0A835TG41</accession>
<evidence type="ECO:0000256" key="4">
    <source>
        <dbReference type="ARBA" id="ARBA00022989"/>
    </source>
</evidence>
<feature type="region of interest" description="Disordered" evidence="7">
    <location>
        <begin position="174"/>
        <end position="220"/>
    </location>
</feature>
<name>A0A835TG41_9CHLO</name>
<reference evidence="9" key="1">
    <citation type="journal article" date="2020" name="bioRxiv">
        <title>Comparative genomics of Chlamydomonas.</title>
        <authorList>
            <person name="Craig R.J."/>
            <person name="Hasan A.R."/>
            <person name="Ness R.W."/>
            <person name="Keightley P.D."/>
        </authorList>
    </citation>
    <scope>NUCLEOTIDE SEQUENCE</scope>
    <source>
        <strain evidence="9">CCAP 11/173</strain>
    </source>
</reference>
<organism evidence="9 10">
    <name type="scientific">Chlamydomonas schloesseri</name>
    <dbReference type="NCBI Taxonomy" id="2026947"/>
    <lineage>
        <taxon>Eukaryota</taxon>
        <taxon>Viridiplantae</taxon>
        <taxon>Chlorophyta</taxon>
        <taxon>core chlorophytes</taxon>
        <taxon>Chlorophyceae</taxon>
        <taxon>CS clade</taxon>
        <taxon>Chlamydomonadales</taxon>
        <taxon>Chlamydomonadaceae</taxon>
        <taxon>Chlamydomonas</taxon>
    </lineage>
</organism>
<evidence type="ECO:0000256" key="6">
    <source>
        <dbReference type="ARBA" id="ARBA00023180"/>
    </source>
</evidence>
<dbReference type="Proteomes" id="UP000613740">
    <property type="component" value="Unassembled WGS sequence"/>
</dbReference>
<evidence type="ECO:0000256" key="5">
    <source>
        <dbReference type="ARBA" id="ARBA00023136"/>
    </source>
</evidence>
<feature type="compositionally biased region" description="Acidic residues" evidence="7">
    <location>
        <begin position="183"/>
        <end position="198"/>
    </location>
</feature>
<dbReference type="GO" id="GO:0035269">
    <property type="term" value="P:protein O-linked glycosylation via mannose"/>
    <property type="evidence" value="ECO:0007669"/>
    <property type="project" value="TreeGrafter"/>
</dbReference>
<evidence type="ECO:0000256" key="3">
    <source>
        <dbReference type="ARBA" id="ARBA00022968"/>
    </source>
</evidence>
<dbReference type="PANTHER" id="PTHR12270:SF52">
    <property type="entry name" value="GLYCOSYLTRANSFERASE-LIKE PROTEIN GNT13-RELATED"/>
    <property type="match status" value="1"/>
</dbReference>
<dbReference type="GO" id="GO:0016020">
    <property type="term" value="C:membrane"/>
    <property type="evidence" value="ECO:0007669"/>
    <property type="project" value="UniProtKB-SubCell"/>
</dbReference>
<comment type="subcellular location">
    <subcellularLocation>
        <location evidence="1">Membrane</location>
        <topology evidence="1">Single-pass type II membrane protein</topology>
    </subcellularLocation>
</comment>
<protein>
    <recommendedName>
        <fullName evidence="11">Glycosyltransferase-like protein LARGE2</fullName>
    </recommendedName>
</protein>
<keyword evidence="2 8" id="KW-0812">Transmembrane</keyword>
<dbReference type="EMBL" id="JAEHOD010000032">
    <property type="protein sequence ID" value="KAG2443117.1"/>
    <property type="molecule type" value="Genomic_DNA"/>
</dbReference>
<evidence type="ECO:0000256" key="7">
    <source>
        <dbReference type="SAM" id="MobiDB-lite"/>
    </source>
</evidence>
<dbReference type="AlphaFoldDB" id="A0A835TG41"/>
<sequence length="651" mass="69895">MQQCTHGSSVGAGGRTLHLLHRANATAAATSGHCSASLDDPSAREPGLACRGDGRGESSTSCLAHGAAAASHAPAAASDRCVAADGRLEAACQPRQTRPSRARRRGLLAGLHSPSLAHLAPLLLLLLLARPSLWLLGPQLPGPRAAAAKSVDKLQLELPLAFLRSAVPRVGHAATKLGSSADGADDDGDEDGPGEGDGDGAHGGRGIRSDSNGSRSGVPVPVYEAAGSAEELVGCLNSHQPSHDGTYWGAAMADEPPYLKVVGMWWSTKAASSPLTITTQLSWNRKWQLKAMCRTYPGPIAAVMHMPVLLPRLTGRQDATLDDISNATLQRAVDKVASFHSKLEVNGACKLDLMLVAEPYRDGKSLVLYPVNVLRNYARLMARTPLIGLIDVDLIIADSLAAEMNDPARAAPYVAAAAEAAKAFREGRHGAQYSTGYSRIASVETIAEPLGVKPVDKGGRPAYVLPAFVTRGGSISAQISRADKVVTLGKAGLHDYYQKKKIVRFDPGSSGHRPTDYAAWFRSAQPYTVQWQERYEPWVFVDRLGSSWADARFRGYGKNKIVHVRTLAYEGYDLVVHPGAFLVHRPHMESSSSNAHSRSALYNKKSKNSTMYGHNNHLYKMVQRQMAYGNYSVQLDPATAACRGKLSWWRE</sequence>
<dbReference type="PANTHER" id="PTHR12270">
    <property type="entry name" value="GLYCOSYLTRANSFERASE-RELATED"/>
    <property type="match status" value="1"/>
</dbReference>
<keyword evidence="3" id="KW-0735">Signal-anchor</keyword>
<evidence type="ECO:0008006" key="11">
    <source>
        <dbReference type="Google" id="ProtNLM"/>
    </source>
</evidence>
<feature type="transmembrane region" description="Helical" evidence="8">
    <location>
        <begin position="107"/>
        <end position="129"/>
    </location>
</feature>
<keyword evidence="4 8" id="KW-1133">Transmembrane helix</keyword>
<evidence type="ECO:0000313" key="9">
    <source>
        <dbReference type="EMBL" id="KAG2443117.1"/>
    </source>
</evidence>
<dbReference type="OrthoDB" id="411524at2759"/>
<dbReference type="Pfam" id="PF13896">
    <property type="entry name" value="Glyco_transf_49"/>
    <property type="match status" value="2"/>
</dbReference>
<dbReference type="GO" id="GO:0042285">
    <property type="term" value="F:xylosyltransferase activity"/>
    <property type="evidence" value="ECO:0007669"/>
    <property type="project" value="TreeGrafter"/>
</dbReference>
<evidence type="ECO:0000256" key="1">
    <source>
        <dbReference type="ARBA" id="ARBA00004606"/>
    </source>
</evidence>
<proteinExistence type="predicted"/>
<dbReference type="GO" id="GO:0015020">
    <property type="term" value="F:glucuronosyltransferase activity"/>
    <property type="evidence" value="ECO:0007669"/>
    <property type="project" value="TreeGrafter"/>
</dbReference>
<comment type="caution">
    <text evidence="9">The sequence shown here is derived from an EMBL/GenBank/DDBJ whole genome shotgun (WGS) entry which is preliminary data.</text>
</comment>
<keyword evidence="5 8" id="KW-0472">Membrane</keyword>
<evidence type="ECO:0000313" key="10">
    <source>
        <dbReference type="Proteomes" id="UP000613740"/>
    </source>
</evidence>
<evidence type="ECO:0000256" key="2">
    <source>
        <dbReference type="ARBA" id="ARBA00022692"/>
    </source>
</evidence>